<comment type="subcellular location">
    <subcellularLocation>
        <location evidence="1">Cell membrane</location>
        <topology evidence="1">Multi-pass membrane protein</topology>
    </subcellularLocation>
</comment>
<dbReference type="InterPro" id="IPR035681">
    <property type="entry name" value="ComA-like_MBL"/>
</dbReference>
<evidence type="ECO:0000313" key="8">
    <source>
        <dbReference type="EMBL" id="RRG17391.1"/>
    </source>
</evidence>
<feature type="transmembrane region" description="Helical" evidence="6">
    <location>
        <begin position="30"/>
        <end position="61"/>
    </location>
</feature>
<dbReference type="Proteomes" id="UP000275836">
    <property type="component" value="Unassembled WGS sequence"/>
</dbReference>
<evidence type="ECO:0000313" key="9">
    <source>
        <dbReference type="Proteomes" id="UP000275836"/>
    </source>
</evidence>
<dbReference type="RefSeq" id="WP_124943804.1">
    <property type="nucleotide sequence ID" value="NZ_RHGY01000011.1"/>
</dbReference>
<dbReference type="Gene3D" id="3.60.15.10">
    <property type="entry name" value="Ribonuclease Z/Hydroxyacylglutathione hydrolase-like"/>
    <property type="match status" value="1"/>
</dbReference>
<dbReference type="EMBL" id="RHGY01000011">
    <property type="protein sequence ID" value="RRG17391.1"/>
    <property type="molecule type" value="Genomic_DNA"/>
</dbReference>
<dbReference type="PANTHER" id="PTHR30619">
    <property type="entry name" value="DNA INTERNALIZATION/COMPETENCE PROTEIN COMEC/REC2"/>
    <property type="match status" value="1"/>
</dbReference>
<dbReference type="Pfam" id="PF03772">
    <property type="entry name" value="Competence"/>
    <property type="match status" value="1"/>
</dbReference>
<keyword evidence="2" id="KW-1003">Cell membrane</keyword>
<dbReference type="GO" id="GO:0005886">
    <property type="term" value="C:plasma membrane"/>
    <property type="evidence" value="ECO:0007669"/>
    <property type="project" value="UniProtKB-SubCell"/>
</dbReference>
<protein>
    <submittedName>
        <fullName evidence="8">DNA internalization-related competence protein ComEC/Rec2</fullName>
    </submittedName>
</protein>
<dbReference type="SUPFAM" id="SSF56281">
    <property type="entry name" value="Metallo-hydrolase/oxidoreductase"/>
    <property type="match status" value="1"/>
</dbReference>
<feature type="transmembrane region" description="Helical" evidence="6">
    <location>
        <begin position="381"/>
        <end position="407"/>
    </location>
</feature>
<dbReference type="CDD" id="cd07731">
    <property type="entry name" value="ComA-like_MBL-fold"/>
    <property type="match status" value="1"/>
</dbReference>
<sequence>MTYIWFLLGLAGIALNLICLTGQYWGVIPLVYVCLVLCFYHVSTWKRLITVLLICCGYWLLYRHSVEAPLKYVTGSAQIKTVLTHMDHCQLSEQSLSGTGKIAISGESVKFRVRHLTESDINQIKKYDGSLEIKAAYTYQRITGPRNRFEFDMQHYWFSRGIVCQLMTNTPIMIHRVQPSIWTIDGIVSLVRSNHVRLVAWFEKLPHGLRDYAETLLLGYVRPDFYLDNQGLSQLGLIHLFSISGFQVHLVCQSWYFLCRRLNFLKEFRLWSSQLVLGFFWIFAGDNRSLIRSVVAMGTDHFVQLKNYRWTRFDIWGMTILLSLLLEPGLLCHLGGQLSCLLSFGLLWVRQLKWWQVSMMLNVLILPLLIWNTFTWHPISVLCNLVVIPCFTYLICPLVIVGVLAQILHLSPMVALIDGIMTLLQNGFAMVAKCPGEICLGQPNPICFGLLAIVTLICIIYRDCRWWRALAVGYVLILFLGGMRTTDHIVFFDVGQGDATFFKLDTNETILVDVGGKVSFNQNQRQRTRQAIYGAWPILNYLKAQGIQTIDLLVLTHKDMDHIGNLEGILRSLKVHKIVVPVGMQLSQRLLRMSPHTQVSSVKAGDALLPGLQILAPDHVGRGENADSIALNVKSHGLSMVLTGDLDQAGEERIVKQFEMMPVDILKLGHHGSKTSTGRPFLKTLKPQIGIVSAGVDNRFGHPHAEVVERLKQHNVQMYQTQECGMIRVRKPQGNLQIDFTLNPVR</sequence>
<name>A0A3P2RE02_WEIVI</name>
<dbReference type="InterPro" id="IPR004477">
    <property type="entry name" value="ComEC_N"/>
</dbReference>
<keyword evidence="5 6" id="KW-0472">Membrane</keyword>
<evidence type="ECO:0000259" key="7">
    <source>
        <dbReference type="SMART" id="SM00849"/>
    </source>
</evidence>
<dbReference type="InterPro" id="IPR004797">
    <property type="entry name" value="Competence_ComEC/Rec2"/>
</dbReference>
<dbReference type="SMART" id="SM00849">
    <property type="entry name" value="Lactamase_B"/>
    <property type="match status" value="1"/>
</dbReference>
<dbReference type="InterPro" id="IPR036866">
    <property type="entry name" value="RibonucZ/Hydroxyglut_hydro"/>
</dbReference>
<organism evidence="8 9">
    <name type="scientific">Weissella viridescens</name>
    <name type="common">Lactobacillus viridescens</name>
    <dbReference type="NCBI Taxonomy" id="1629"/>
    <lineage>
        <taxon>Bacteria</taxon>
        <taxon>Bacillati</taxon>
        <taxon>Bacillota</taxon>
        <taxon>Bacilli</taxon>
        <taxon>Lactobacillales</taxon>
        <taxon>Lactobacillaceae</taxon>
        <taxon>Weissella</taxon>
    </lineage>
</organism>
<proteinExistence type="predicted"/>
<dbReference type="OrthoDB" id="9761531at2"/>
<dbReference type="InterPro" id="IPR001279">
    <property type="entry name" value="Metallo-B-lactamas"/>
</dbReference>
<accession>A0A3P2RE02</accession>
<feature type="transmembrane region" description="Helical" evidence="6">
    <location>
        <begin position="467"/>
        <end position="483"/>
    </location>
</feature>
<evidence type="ECO:0000256" key="6">
    <source>
        <dbReference type="SAM" id="Phobius"/>
    </source>
</evidence>
<evidence type="ECO:0000256" key="2">
    <source>
        <dbReference type="ARBA" id="ARBA00022475"/>
    </source>
</evidence>
<dbReference type="PANTHER" id="PTHR30619:SF7">
    <property type="entry name" value="BETA-LACTAMASE DOMAIN PROTEIN"/>
    <property type="match status" value="1"/>
</dbReference>
<dbReference type="AlphaFoldDB" id="A0A3P2RE02"/>
<evidence type="ECO:0000256" key="4">
    <source>
        <dbReference type="ARBA" id="ARBA00022989"/>
    </source>
</evidence>
<comment type="caution">
    <text evidence="8">The sequence shown here is derived from an EMBL/GenBank/DDBJ whole genome shotgun (WGS) entry which is preliminary data.</text>
</comment>
<dbReference type="NCBIfam" id="TIGR00361">
    <property type="entry name" value="ComEC_Rec2"/>
    <property type="match status" value="1"/>
</dbReference>
<dbReference type="GO" id="GO:0030420">
    <property type="term" value="P:establishment of competence for transformation"/>
    <property type="evidence" value="ECO:0007669"/>
    <property type="project" value="InterPro"/>
</dbReference>
<evidence type="ECO:0000256" key="5">
    <source>
        <dbReference type="ARBA" id="ARBA00023136"/>
    </source>
</evidence>
<feature type="transmembrane region" description="Helical" evidence="6">
    <location>
        <begin position="354"/>
        <end position="374"/>
    </location>
</feature>
<keyword evidence="4 6" id="KW-1133">Transmembrane helix</keyword>
<feature type="transmembrane region" description="Helical" evidence="6">
    <location>
        <begin position="444"/>
        <end position="461"/>
    </location>
</feature>
<dbReference type="Pfam" id="PF00753">
    <property type="entry name" value="Lactamase_B"/>
    <property type="match status" value="1"/>
</dbReference>
<gene>
    <name evidence="8" type="ORF">D3P96_07880</name>
</gene>
<reference evidence="8 9" key="1">
    <citation type="submission" date="2018-10" db="EMBL/GenBank/DDBJ databases">
        <title>Draft genome sequence of Weissella viridescens UCO-SMC3.</title>
        <authorList>
            <person name="Garcia-Cancino A."/>
            <person name="Espinoza-Monje M."/>
            <person name="Albarracin L."/>
            <person name="Garcia-Castillo V."/>
            <person name="Campos-Martin J."/>
            <person name="Nakano Y."/>
            <person name="Guitierrez-Zamorano C."/>
            <person name="Ikeda-Ohtsubo W."/>
            <person name="Morita H."/>
            <person name="Kitazawa H."/>
            <person name="Villena J."/>
        </authorList>
    </citation>
    <scope>NUCLEOTIDE SEQUENCE [LARGE SCALE GENOMIC DNA]</scope>
    <source>
        <strain evidence="8 9">UCO-SMC3</strain>
    </source>
</reference>
<evidence type="ECO:0000256" key="3">
    <source>
        <dbReference type="ARBA" id="ARBA00022692"/>
    </source>
</evidence>
<feature type="transmembrane region" description="Helical" evidence="6">
    <location>
        <begin position="315"/>
        <end position="348"/>
    </location>
</feature>
<dbReference type="InterPro" id="IPR052159">
    <property type="entry name" value="Competence_DNA_uptake"/>
</dbReference>
<dbReference type="NCBIfam" id="TIGR00360">
    <property type="entry name" value="ComEC_N-term"/>
    <property type="match status" value="1"/>
</dbReference>
<keyword evidence="3 6" id="KW-0812">Transmembrane</keyword>
<feature type="domain" description="Metallo-beta-lactamase" evidence="7">
    <location>
        <begin position="496"/>
        <end position="696"/>
    </location>
</feature>
<evidence type="ECO:0000256" key="1">
    <source>
        <dbReference type="ARBA" id="ARBA00004651"/>
    </source>
</evidence>